<feature type="domain" description="VOC" evidence="1">
    <location>
        <begin position="21"/>
        <end position="139"/>
    </location>
</feature>
<evidence type="ECO:0000313" key="2">
    <source>
        <dbReference type="EMBL" id="VCU68830.1"/>
    </source>
</evidence>
<dbReference type="SUPFAM" id="SSF54593">
    <property type="entry name" value="Glyoxalase/Bleomycin resistance protein/Dihydroxybiphenyl dioxygenase"/>
    <property type="match status" value="1"/>
</dbReference>
<dbReference type="RefSeq" id="WP_124078064.1">
    <property type="nucleotide sequence ID" value="NZ_UWPJ01000008.1"/>
</dbReference>
<protein>
    <submittedName>
        <fullName evidence="2">Glyoxalase-like domain protein</fullName>
    </submittedName>
</protein>
<gene>
    <name evidence="2" type="ORF">PIGHUM_00888</name>
</gene>
<name>A0A3P4AZB1_9BURK</name>
<keyword evidence="3" id="KW-1185">Reference proteome</keyword>
<dbReference type="AlphaFoldDB" id="A0A3P4AZB1"/>
<dbReference type="InterPro" id="IPR037523">
    <property type="entry name" value="VOC_core"/>
</dbReference>
<evidence type="ECO:0000313" key="3">
    <source>
        <dbReference type="Proteomes" id="UP000277294"/>
    </source>
</evidence>
<dbReference type="InterPro" id="IPR004360">
    <property type="entry name" value="Glyas_Fos-R_dOase_dom"/>
</dbReference>
<proteinExistence type="predicted"/>
<dbReference type="PROSITE" id="PS51819">
    <property type="entry name" value="VOC"/>
    <property type="match status" value="1"/>
</dbReference>
<accession>A0A3P4AZB1</accession>
<sequence length="164" mass="19125">MRIKQPFAGTARPDSVVRAEYLSHGTLECYSLEASRRFYEEFLGLECVRHAKPAMAIRCGLKFHIVCLEVGDKLHPANVDNHWGLDVGSAEEVERIWKAAHDLRDEYRIGQIMDLVKQHGTYSFYFEDLDHNWWEIQYYDGIQHDDMFDFGDRYSAADLHEPNA</sequence>
<dbReference type="Proteomes" id="UP000277294">
    <property type="component" value="Unassembled WGS sequence"/>
</dbReference>
<evidence type="ECO:0000259" key="1">
    <source>
        <dbReference type="PROSITE" id="PS51819"/>
    </source>
</evidence>
<dbReference type="Gene3D" id="3.10.180.10">
    <property type="entry name" value="2,3-Dihydroxybiphenyl 1,2-Dioxygenase, domain 1"/>
    <property type="match status" value="1"/>
</dbReference>
<dbReference type="Pfam" id="PF00903">
    <property type="entry name" value="Glyoxalase"/>
    <property type="match status" value="1"/>
</dbReference>
<organism evidence="2 3">
    <name type="scientific">Pigmentiphaga humi</name>
    <dbReference type="NCBI Taxonomy" id="2478468"/>
    <lineage>
        <taxon>Bacteria</taxon>
        <taxon>Pseudomonadati</taxon>
        <taxon>Pseudomonadota</taxon>
        <taxon>Betaproteobacteria</taxon>
        <taxon>Burkholderiales</taxon>
        <taxon>Alcaligenaceae</taxon>
        <taxon>Pigmentiphaga</taxon>
    </lineage>
</organism>
<dbReference type="OrthoDB" id="9792626at2"/>
<dbReference type="CDD" id="cd06587">
    <property type="entry name" value="VOC"/>
    <property type="match status" value="1"/>
</dbReference>
<reference evidence="2 3" key="1">
    <citation type="submission" date="2018-10" db="EMBL/GenBank/DDBJ databases">
        <authorList>
            <person name="Criscuolo A."/>
        </authorList>
    </citation>
    <scope>NUCLEOTIDE SEQUENCE [LARGE SCALE GENOMIC DNA]</scope>
    <source>
        <strain evidence="2">DnA1</strain>
    </source>
</reference>
<dbReference type="InterPro" id="IPR029068">
    <property type="entry name" value="Glyas_Bleomycin-R_OHBP_Dase"/>
</dbReference>
<dbReference type="EMBL" id="UWPJ01000008">
    <property type="protein sequence ID" value="VCU68830.1"/>
    <property type="molecule type" value="Genomic_DNA"/>
</dbReference>